<dbReference type="EMBL" id="LLZU01000039">
    <property type="protein sequence ID" value="KRV46398.1"/>
    <property type="molecule type" value="Genomic_DNA"/>
</dbReference>
<accession>A0A0T6LK11</accession>
<evidence type="ECO:0000256" key="2">
    <source>
        <dbReference type="SAM" id="Phobius"/>
    </source>
</evidence>
<protein>
    <recommendedName>
        <fullName evidence="5">Integral membrane protein</fullName>
    </recommendedName>
</protein>
<feature type="compositionally biased region" description="Pro residues" evidence="1">
    <location>
        <begin position="694"/>
        <end position="705"/>
    </location>
</feature>
<feature type="compositionally biased region" description="Low complexity" evidence="1">
    <location>
        <begin position="726"/>
        <end position="754"/>
    </location>
</feature>
<dbReference type="eggNOG" id="COG1887">
    <property type="taxonomic scope" value="Bacteria"/>
</dbReference>
<keyword evidence="2" id="KW-0472">Membrane</keyword>
<dbReference type="Proteomes" id="UP000050867">
    <property type="component" value="Unassembled WGS sequence"/>
</dbReference>
<feature type="transmembrane region" description="Helical" evidence="2">
    <location>
        <begin position="178"/>
        <end position="202"/>
    </location>
</feature>
<dbReference type="Gene3D" id="3.40.50.12580">
    <property type="match status" value="2"/>
</dbReference>
<dbReference type="RefSeq" id="WP_018386462.1">
    <property type="nucleotide sequence ID" value="NZ_LLZU01000039.1"/>
</dbReference>
<evidence type="ECO:0000313" key="3">
    <source>
        <dbReference type="EMBL" id="KRV46398.1"/>
    </source>
</evidence>
<dbReference type="AlphaFoldDB" id="A0A0T6LK11"/>
<dbReference type="OrthoDB" id="7806295at2"/>
<reference evidence="3 4" key="1">
    <citation type="submission" date="2015-10" db="EMBL/GenBank/DDBJ databases">
        <title>Draft genome sequence of pyrrolomycin-producing Streptomyces vitaminophilus.</title>
        <authorList>
            <person name="Graham D.E."/>
            <person name="Mahan K.M."/>
            <person name="Klingeman D.M."/>
            <person name="Hettich R.L."/>
            <person name="Parry R.J."/>
        </authorList>
    </citation>
    <scope>NUCLEOTIDE SEQUENCE [LARGE SCALE GENOMIC DNA]</scope>
    <source>
        <strain evidence="3 4">ATCC 31673</strain>
    </source>
</reference>
<feature type="region of interest" description="Disordered" evidence="1">
    <location>
        <begin position="672"/>
        <end position="769"/>
    </location>
</feature>
<keyword evidence="4" id="KW-1185">Reference proteome</keyword>
<name>A0A0T6LK11_WENVI</name>
<comment type="caution">
    <text evidence="3">The sequence shown here is derived from an EMBL/GenBank/DDBJ whole genome shotgun (WGS) entry which is preliminary data.</text>
</comment>
<evidence type="ECO:0000313" key="4">
    <source>
        <dbReference type="Proteomes" id="UP000050867"/>
    </source>
</evidence>
<dbReference type="InterPro" id="IPR043148">
    <property type="entry name" value="TagF_C"/>
</dbReference>
<dbReference type="STRING" id="76728.AQ490_10800"/>
<feature type="transmembrane region" description="Helical" evidence="2">
    <location>
        <begin position="100"/>
        <end position="121"/>
    </location>
</feature>
<keyword evidence="2" id="KW-1133">Transmembrane helix</keyword>
<gene>
    <name evidence="3" type="ORF">AQ490_10800</name>
</gene>
<sequence length="769" mass="82196">MPSAGPRTRAAQLLSLVALALAFSVQLVAAILPHVPALIVGTSAGLVIDLYVQHRQPALAALLSKTRLDATVRQQLRDTLTLIALLRIDGIDPTGEQFPLLALLLGFYLVHFVCQALVILVRRSRTLPVVTRNIDASGLRLSPAPPKLLRRPAYRLLRFSVPATAGLMATAGTQDATWGVLGLSLSLALALGGAAWLGTWLLPGRRPANSAEALEWLNGWLAEYQPTVGMYFSGGQTSAYQANMWLSTLAALDGKPLIVLRERFMVQKIDATDIPIVCIPKAAHVLNLEQSTLQVMLHPSNSGKTSQVLRVPTIKHAFINHGESDKLSSCNPYAKAYDEVWVAGPAARQRYALADVGVQDQDVVEVGRPQLSPIEAYRGAPADGEMTTVLYAPTWEGWTDDPGNTSVILAGENLVRQLLDDPGVRLLYKPHPLTGSVDPRAAQANERIKAMIAEANHQRSADPANAQVGPEKQQVLERRTQELAEVTAVAFRSSADELERMAVQCRPDPERSAALQVATRNWEEAYWASLPEWEHQVISGSRPALYSCFNQSHLLISDVSSVVSDYLASEKPYAVANTSGLEEQQFRERFPTVRAATLLDPSGDGIPELLESVRVPAMDHLAAARAELKTYLLGPAEPRSLERFNEAVLALAAKADERRLRMAVRLAAGSDLPPQREEVLSEAGATTAHGDPAEPAPSSPAPTPSGPRGSAGDVPPVAVASVANDAGEPVDAAAAGEPAAEGVAEPAVEGARAESPQPGGGTPTTVRVA</sequence>
<evidence type="ECO:0008006" key="5">
    <source>
        <dbReference type="Google" id="ProtNLM"/>
    </source>
</evidence>
<keyword evidence="2" id="KW-0812">Transmembrane</keyword>
<proteinExistence type="predicted"/>
<evidence type="ECO:0000256" key="1">
    <source>
        <dbReference type="SAM" id="MobiDB-lite"/>
    </source>
</evidence>
<organism evidence="3 4">
    <name type="scientific">Wenjunlia vitaminophila</name>
    <name type="common">Streptomyces vitaminophilus</name>
    <dbReference type="NCBI Taxonomy" id="76728"/>
    <lineage>
        <taxon>Bacteria</taxon>
        <taxon>Bacillati</taxon>
        <taxon>Actinomycetota</taxon>
        <taxon>Actinomycetes</taxon>
        <taxon>Kitasatosporales</taxon>
        <taxon>Streptomycetaceae</taxon>
        <taxon>Wenjunlia</taxon>
    </lineage>
</organism>